<organism evidence="1 2">
    <name type="scientific">Melopsittacus undulatus</name>
    <name type="common">Budgerigar</name>
    <name type="synonym">Psittacus undulatus</name>
    <dbReference type="NCBI Taxonomy" id="13146"/>
    <lineage>
        <taxon>Eukaryota</taxon>
        <taxon>Metazoa</taxon>
        <taxon>Chordata</taxon>
        <taxon>Craniata</taxon>
        <taxon>Vertebrata</taxon>
        <taxon>Euteleostomi</taxon>
        <taxon>Archelosauria</taxon>
        <taxon>Archosauria</taxon>
        <taxon>Dinosauria</taxon>
        <taxon>Saurischia</taxon>
        <taxon>Theropoda</taxon>
        <taxon>Coelurosauria</taxon>
        <taxon>Aves</taxon>
        <taxon>Neognathae</taxon>
        <taxon>Neoaves</taxon>
        <taxon>Telluraves</taxon>
        <taxon>Australaves</taxon>
        <taxon>Psittaciformes</taxon>
        <taxon>Psittaculidae</taxon>
        <taxon>Melopsittacus</taxon>
    </lineage>
</organism>
<evidence type="ECO:0000313" key="1">
    <source>
        <dbReference type="Ensembl" id="ENSMUNP00000015594.2"/>
    </source>
</evidence>
<dbReference type="Proteomes" id="UP000694405">
    <property type="component" value="Chromosome 6"/>
</dbReference>
<sequence length="78" mass="8143">MGKPQAAVCRDGEQVLLIAQLKLGAGLQGDYGHMNCPSQEIPIRQDGGTSAAHCTQARAGSWRACQEPVPGARSARGL</sequence>
<keyword evidence="2" id="KW-1185">Reference proteome</keyword>
<proteinExistence type="predicted"/>
<reference evidence="1" key="2">
    <citation type="submission" date="2025-08" db="UniProtKB">
        <authorList>
            <consortium name="Ensembl"/>
        </authorList>
    </citation>
    <scope>IDENTIFICATION</scope>
</reference>
<dbReference type="Ensembl" id="ENSMUNT00000017938.2">
    <property type="protein sequence ID" value="ENSMUNP00000015594.2"/>
    <property type="gene ID" value="ENSMUNG00000012028.2"/>
</dbReference>
<accession>A0A8V5GXV4</accession>
<evidence type="ECO:0000313" key="2">
    <source>
        <dbReference type="Proteomes" id="UP000694405"/>
    </source>
</evidence>
<accession>A0A8C6JLJ1</accession>
<reference evidence="1" key="3">
    <citation type="submission" date="2025-09" db="UniProtKB">
        <authorList>
            <consortium name="Ensembl"/>
        </authorList>
    </citation>
    <scope>IDENTIFICATION</scope>
</reference>
<dbReference type="AlphaFoldDB" id="A0A8C6JLJ1"/>
<name>A0A8C6JLJ1_MELUD</name>
<reference evidence="1" key="1">
    <citation type="submission" date="2020-03" db="EMBL/GenBank/DDBJ databases">
        <title>Melopsittacus undulatus (budgerigar) genome, bMelUnd1, maternal haplotype with Z.</title>
        <authorList>
            <person name="Gedman G."/>
            <person name="Mountcastle J."/>
            <person name="Haase B."/>
            <person name="Formenti G."/>
            <person name="Wright T."/>
            <person name="Apodaca J."/>
            <person name="Pelan S."/>
            <person name="Chow W."/>
            <person name="Rhie A."/>
            <person name="Howe K."/>
            <person name="Fedrigo O."/>
            <person name="Jarvis E.D."/>
        </authorList>
    </citation>
    <scope>NUCLEOTIDE SEQUENCE [LARGE SCALE GENOMIC DNA]</scope>
</reference>
<protein>
    <submittedName>
        <fullName evidence="1">Uncharacterized protein</fullName>
    </submittedName>
</protein>